<protein>
    <submittedName>
        <fullName evidence="2">Uncharacterized protein</fullName>
    </submittedName>
</protein>
<dbReference type="EMBL" id="JAPFFF010000002">
    <property type="protein sequence ID" value="KAK8897167.1"/>
    <property type="molecule type" value="Genomic_DNA"/>
</dbReference>
<sequence>MFSNPDDFYTPELRTLVANKNTPLEDVLSLPYFPKSSRLGFSPVTKYLSNHSEELLQLAFRDDNSALSATAYSCLLTGEPEILMPLFTNGWLLTVAVDLLGNHQTKDYLIGRLASVTLVCFGVLDESILNQCTFIFNFLPHCNNPSAFNLLTSICSENESYVKLQEWLSDLHFFEYVFAEFDTIDYTYQFNKNTTDNIDTTMYKDPVASKCLCLYNLLSCCCESNILKKGFLNDKLIEILLRKFNYDSNNEKQTLKPPDFIRTARWKAITSATQKKISSKMIEFLSEAIDLLTEDFQKLRPYRVSALDFITKMLSLEPSSTTTLLMSSSVPQTLILIIMKFPNSSFFLSSFREFVQAALAIPEFSFILVNIYLPIIISHSPVCAKSKEPEKEVTMNDYDDITLNEVTGKNDVNNIQILFYPATDRNPVKDTLNNIIETEGIKQKHKKKKTFARMIRHLFKKPENKVEEYYKDKSKKRSASLSASNSDKSDNIELTDDDLNPSDSNQQNNAVSLNVSNLSSSKFNKSRHEIEKMYNIDGDFDADETNQESDLNDSKKFDDDDPRRVRVKEADKNDQTFVQDKSDSIPIAFNRIIMPFFAEVVGIFAQFASKNQDLKESIGTVNMVKEYTNGPLKRYNNLCRGNYGIDSNAFYNMLKLLD</sequence>
<name>A0ABR2L349_9EUKA</name>
<keyword evidence="3" id="KW-1185">Reference proteome</keyword>
<gene>
    <name evidence="2" type="ORF">M9Y10_015101</name>
</gene>
<dbReference type="Proteomes" id="UP001470230">
    <property type="component" value="Unassembled WGS sequence"/>
</dbReference>
<feature type="compositionally biased region" description="Acidic residues" evidence="1">
    <location>
        <begin position="538"/>
        <end position="551"/>
    </location>
</feature>
<feature type="region of interest" description="Disordered" evidence="1">
    <location>
        <begin position="469"/>
        <end position="516"/>
    </location>
</feature>
<evidence type="ECO:0000313" key="3">
    <source>
        <dbReference type="Proteomes" id="UP001470230"/>
    </source>
</evidence>
<evidence type="ECO:0000256" key="1">
    <source>
        <dbReference type="SAM" id="MobiDB-lite"/>
    </source>
</evidence>
<organism evidence="2 3">
    <name type="scientific">Tritrichomonas musculus</name>
    <dbReference type="NCBI Taxonomy" id="1915356"/>
    <lineage>
        <taxon>Eukaryota</taxon>
        <taxon>Metamonada</taxon>
        <taxon>Parabasalia</taxon>
        <taxon>Tritrichomonadida</taxon>
        <taxon>Tritrichomonadidae</taxon>
        <taxon>Tritrichomonas</taxon>
    </lineage>
</organism>
<comment type="caution">
    <text evidence="2">The sequence shown here is derived from an EMBL/GenBank/DDBJ whole genome shotgun (WGS) entry which is preliminary data.</text>
</comment>
<feature type="compositionally biased region" description="Low complexity" evidence="1">
    <location>
        <begin position="504"/>
        <end position="516"/>
    </location>
</feature>
<reference evidence="2 3" key="1">
    <citation type="submission" date="2024-04" db="EMBL/GenBank/DDBJ databases">
        <title>Tritrichomonas musculus Genome.</title>
        <authorList>
            <person name="Alves-Ferreira E."/>
            <person name="Grigg M."/>
            <person name="Lorenzi H."/>
            <person name="Galac M."/>
        </authorList>
    </citation>
    <scope>NUCLEOTIDE SEQUENCE [LARGE SCALE GENOMIC DNA]</scope>
    <source>
        <strain evidence="2 3">EAF2021</strain>
    </source>
</reference>
<feature type="compositionally biased region" description="Basic and acidic residues" evidence="1">
    <location>
        <begin position="552"/>
        <end position="561"/>
    </location>
</feature>
<accession>A0ABR2L349</accession>
<proteinExistence type="predicted"/>
<feature type="region of interest" description="Disordered" evidence="1">
    <location>
        <begin position="538"/>
        <end position="561"/>
    </location>
</feature>
<evidence type="ECO:0000313" key="2">
    <source>
        <dbReference type="EMBL" id="KAK8897167.1"/>
    </source>
</evidence>